<keyword evidence="6 10" id="KW-0472">Membrane</keyword>
<keyword evidence="12" id="KW-1185">Reference proteome</keyword>
<keyword evidence="7" id="KW-0325">Glycoprotein</keyword>
<comment type="subcellular location">
    <subcellularLocation>
        <location evidence="1">Apical cell membrane</location>
    </subcellularLocation>
</comment>
<dbReference type="GO" id="GO:0016324">
    <property type="term" value="C:apical plasma membrane"/>
    <property type="evidence" value="ECO:0007669"/>
    <property type="project" value="UniProtKB-SubCell"/>
</dbReference>
<dbReference type="AlphaFoldDB" id="A0A8C6GK86"/>
<feature type="transmembrane region" description="Helical" evidence="10">
    <location>
        <begin position="219"/>
        <end position="239"/>
    </location>
</feature>
<reference evidence="11" key="1">
    <citation type="submission" date="2025-08" db="UniProtKB">
        <authorList>
            <consortium name="Ensembl"/>
        </authorList>
    </citation>
    <scope>IDENTIFICATION</scope>
</reference>
<sequence>MKWTLSSRSCIAHLESQACGTLGSQSGSLYFILQKRVHAVCTLWLPLLTHLLGFTWLTLTASSYPFPLVTVPVNDSVSAVILKAVKEDDSPVGTWSGTYEKCNDSSVYYNLTSQSQSVFQTNWTVPTSEDVTKVNLQVLIVVNHTASKSSVKMEQVQPSASTPIPESSETSQTINTTPTVNTAKTTAKDTANTTAVTTANTTAVTTAKTTAKSLAIRTLGSPLAGALHILLVFLISKLLF</sequence>
<evidence type="ECO:0000313" key="12">
    <source>
        <dbReference type="Proteomes" id="UP000694415"/>
    </source>
</evidence>
<evidence type="ECO:0000256" key="2">
    <source>
        <dbReference type="ARBA" id="ARBA00014036"/>
    </source>
</evidence>
<dbReference type="Ensembl" id="ENSMSIT00000009048.1">
    <property type="protein sequence ID" value="ENSMSIP00000007106.1"/>
    <property type="gene ID" value="ENSMSIG00000006308.1"/>
</dbReference>
<keyword evidence="10" id="KW-1133">Transmembrane helix</keyword>
<comment type="function">
    <text evidence="8">Modulates leading keratinocyte migration and cellular adhesion to matrix proteins during a wound-healing response and promotes wound repair. May play a role during trichilemmal differentiation of the hair follicle.</text>
</comment>
<protein>
    <recommendedName>
        <fullName evidence="2">Placenta-expressed transcript 1 protein</fullName>
    </recommendedName>
</protein>
<keyword evidence="5" id="KW-0221">Differentiation</keyword>
<keyword evidence="10" id="KW-0812">Transmembrane</keyword>
<evidence type="ECO:0000256" key="6">
    <source>
        <dbReference type="ARBA" id="ARBA00023136"/>
    </source>
</evidence>
<keyword evidence="4" id="KW-0732">Signal</keyword>
<name>A0A8C6GK86_MUSSI</name>
<evidence type="ECO:0000256" key="3">
    <source>
        <dbReference type="ARBA" id="ARBA00022475"/>
    </source>
</evidence>
<dbReference type="PANTHER" id="PTHR22527">
    <property type="entry name" value="PLACENTA-EXPRESSED TRANSCRIPT 1 PROTEIN"/>
    <property type="match status" value="1"/>
</dbReference>
<evidence type="ECO:0000256" key="8">
    <source>
        <dbReference type="ARBA" id="ARBA00024756"/>
    </source>
</evidence>
<evidence type="ECO:0000313" key="11">
    <source>
        <dbReference type="Ensembl" id="ENSMSIP00000007106.1"/>
    </source>
</evidence>
<dbReference type="GO" id="GO:0030335">
    <property type="term" value="P:positive regulation of cell migration"/>
    <property type="evidence" value="ECO:0007669"/>
    <property type="project" value="TreeGrafter"/>
</dbReference>
<keyword evidence="3" id="KW-1003">Cell membrane</keyword>
<dbReference type="GO" id="GO:0030154">
    <property type="term" value="P:cell differentiation"/>
    <property type="evidence" value="ECO:0007669"/>
    <property type="project" value="UniProtKB-KW"/>
</dbReference>
<evidence type="ECO:0000256" key="9">
    <source>
        <dbReference type="SAM" id="MobiDB-lite"/>
    </source>
</evidence>
<accession>A0A8C6GK86</accession>
<proteinExistence type="predicted"/>
<evidence type="ECO:0000256" key="4">
    <source>
        <dbReference type="ARBA" id="ARBA00022729"/>
    </source>
</evidence>
<dbReference type="GeneTree" id="ENSGT00390000014690"/>
<dbReference type="PANTHER" id="PTHR22527:SF2">
    <property type="entry name" value="PLACENTA-EXPRESSED TRANSCRIPT 1 PROTEIN"/>
    <property type="match status" value="1"/>
</dbReference>
<dbReference type="InterPro" id="IPR026184">
    <property type="entry name" value="PLET1"/>
</dbReference>
<dbReference type="GO" id="GO:0001953">
    <property type="term" value="P:negative regulation of cell-matrix adhesion"/>
    <property type="evidence" value="ECO:0007669"/>
    <property type="project" value="TreeGrafter"/>
</dbReference>
<reference evidence="11" key="2">
    <citation type="submission" date="2025-09" db="UniProtKB">
        <authorList>
            <consortium name="Ensembl"/>
        </authorList>
    </citation>
    <scope>IDENTIFICATION</scope>
</reference>
<dbReference type="Proteomes" id="UP000694415">
    <property type="component" value="Unplaced"/>
</dbReference>
<evidence type="ECO:0000256" key="5">
    <source>
        <dbReference type="ARBA" id="ARBA00022782"/>
    </source>
</evidence>
<evidence type="ECO:0000256" key="10">
    <source>
        <dbReference type="SAM" id="Phobius"/>
    </source>
</evidence>
<feature type="region of interest" description="Disordered" evidence="9">
    <location>
        <begin position="156"/>
        <end position="177"/>
    </location>
</feature>
<dbReference type="GO" id="GO:0035313">
    <property type="term" value="P:wound healing, spreading of epidermal cells"/>
    <property type="evidence" value="ECO:0007669"/>
    <property type="project" value="TreeGrafter"/>
</dbReference>
<evidence type="ECO:0000256" key="1">
    <source>
        <dbReference type="ARBA" id="ARBA00004221"/>
    </source>
</evidence>
<evidence type="ECO:0000256" key="7">
    <source>
        <dbReference type="ARBA" id="ARBA00023180"/>
    </source>
</evidence>
<organism evidence="11 12">
    <name type="scientific">Mus spicilegus</name>
    <name type="common">Mound-building mouse</name>
    <dbReference type="NCBI Taxonomy" id="10103"/>
    <lineage>
        <taxon>Eukaryota</taxon>
        <taxon>Metazoa</taxon>
        <taxon>Chordata</taxon>
        <taxon>Craniata</taxon>
        <taxon>Vertebrata</taxon>
        <taxon>Euteleostomi</taxon>
        <taxon>Mammalia</taxon>
        <taxon>Eutheria</taxon>
        <taxon>Euarchontoglires</taxon>
        <taxon>Glires</taxon>
        <taxon>Rodentia</taxon>
        <taxon>Myomorpha</taxon>
        <taxon>Muroidea</taxon>
        <taxon>Muridae</taxon>
        <taxon>Murinae</taxon>
        <taxon>Mus</taxon>
        <taxon>Mus</taxon>
    </lineage>
</organism>
<feature type="compositionally biased region" description="Polar residues" evidence="9">
    <location>
        <begin position="156"/>
        <end position="169"/>
    </location>
</feature>
<dbReference type="GO" id="GO:0009897">
    <property type="term" value="C:external side of plasma membrane"/>
    <property type="evidence" value="ECO:0007669"/>
    <property type="project" value="TreeGrafter"/>
</dbReference>